<dbReference type="CDD" id="cd07560">
    <property type="entry name" value="Peptidase_S41_CPP"/>
    <property type="match status" value="1"/>
</dbReference>
<dbReference type="PANTHER" id="PTHR32060">
    <property type="entry name" value="TAIL-SPECIFIC PROTEASE"/>
    <property type="match status" value="1"/>
</dbReference>
<dbReference type="InterPro" id="IPR036365">
    <property type="entry name" value="PGBD-like_sf"/>
</dbReference>
<dbReference type="SMART" id="SM00228">
    <property type="entry name" value="PDZ"/>
    <property type="match status" value="1"/>
</dbReference>
<evidence type="ECO:0000259" key="6">
    <source>
        <dbReference type="PROSITE" id="PS50106"/>
    </source>
</evidence>
<comment type="caution">
    <text evidence="7">The sequence shown here is derived from an EMBL/GenBank/DDBJ whole genome shotgun (WGS) entry which is preliminary data.</text>
</comment>
<dbReference type="Pfam" id="PF22694">
    <property type="entry name" value="CtpB_N-like"/>
    <property type="match status" value="1"/>
</dbReference>
<dbReference type="Proteomes" id="UP000217083">
    <property type="component" value="Unassembled WGS sequence"/>
</dbReference>
<keyword evidence="4 5" id="KW-0720">Serine protease</keyword>
<feature type="domain" description="PDZ" evidence="6">
    <location>
        <begin position="117"/>
        <end position="181"/>
    </location>
</feature>
<dbReference type="Gene3D" id="1.10.101.10">
    <property type="entry name" value="PGBD-like superfamily/PGBD"/>
    <property type="match status" value="1"/>
</dbReference>
<dbReference type="SUPFAM" id="SSF50156">
    <property type="entry name" value="PDZ domain-like"/>
    <property type="match status" value="1"/>
</dbReference>
<dbReference type="AlphaFoldDB" id="A0A263BT32"/>
<dbReference type="InterPro" id="IPR004447">
    <property type="entry name" value="Peptidase_S41A"/>
</dbReference>
<dbReference type="Pfam" id="PF01471">
    <property type="entry name" value="PG_binding_1"/>
    <property type="match status" value="1"/>
</dbReference>
<dbReference type="NCBIfam" id="TIGR00225">
    <property type="entry name" value="prc"/>
    <property type="match status" value="1"/>
</dbReference>
<dbReference type="GO" id="GO:0008236">
    <property type="term" value="F:serine-type peptidase activity"/>
    <property type="evidence" value="ECO:0007669"/>
    <property type="project" value="UniProtKB-KW"/>
</dbReference>
<dbReference type="SMART" id="SM00245">
    <property type="entry name" value="TSPc"/>
    <property type="match status" value="1"/>
</dbReference>
<dbReference type="PROSITE" id="PS50106">
    <property type="entry name" value="PDZ"/>
    <property type="match status" value="1"/>
</dbReference>
<accession>A0A263BT32</accession>
<dbReference type="InterPro" id="IPR036366">
    <property type="entry name" value="PGBDSf"/>
</dbReference>
<dbReference type="GO" id="GO:0004175">
    <property type="term" value="F:endopeptidase activity"/>
    <property type="evidence" value="ECO:0007669"/>
    <property type="project" value="TreeGrafter"/>
</dbReference>
<dbReference type="RefSeq" id="WP_094925565.1">
    <property type="nucleotide sequence ID" value="NZ_NPIA01000006.1"/>
</dbReference>
<dbReference type="InterPro" id="IPR055210">
    <property type="entry name" value="CtpA/B_N"/>
</dbReference>
<dbReference type="InterPro" id="IPR036034">
    <property type="entry name" value="PDZ_sf"/>
</dbReference>
<gene>
    <name evidence="7" type="ORF">CIB95_12205</name>
</gene>
<keyword evidence="2 5" id="KW-0645">Protease</keyword>
<keyword evidence="8" id="KW-1185">Reference proteome</keyword>
<dbReference type="CDD" id="cd06782">
    <property type="entry name" value="cpPDZ_CPP-like"/>
    <property type="match status" value="1"/>
</dbReference>
<dbReference type="Pfam" id="PF03572">
    <property type="entry name" value="Peptidase_S41"/>
    <property type="match status" value="1"/>
</dbReference>
<protein>
    <submittedName>
        <fullName evidence="7">Peptidase S41</fullName>
    </submittedName>
</protein>
<dbReference type="GO" id="GO:0006508">
    <property type="term" value="P:proteolysis"/>
    <property type="evidence" value="ECO:0007669"/>
    <property type="project" value="UniProtKB-KW"/>
</dbReference>
<dbReference type="FunFam" id="2.30.42.10:FF:000063">
    <property type="entry name" value="Peptidase, S41 family"/>
    <property type="match status" value="1"/>
</dbReference>
<dbReference type="Gene3D" id="3.30.750.44">
    <property type="match status" value="1"/>
</dbReference>
<dbReference type="InterPro" id="IPR002477">
    <property type="entry name" value="Peptidoglycan-bd-like"/>
</dbReference>
<evidence type="ECO:0000256" key="5">
    <source>
        <dbReference type="RuleBase" id="RU004404"/>
    </source>
</evidence>
<evidence type="ECO:0000313" key="7">
    <source>
        <dbReference type="EMBL" id="OZM56527.1"/>
    </source>
</evidence>
<dbReference type="Gene3D" id="2.30.42.10">
    <property type="match status" value="1"/>
</dbReference>
<proteinExistence type="inferred from homology"/>
<comment type="similarity">
    <text evidence="1 5">Belongs to the peptidase S41A family.</text>
</comment>
<dbReference type="SUPFAM" id="SSF47090">
    <property type="entry name" value="PGBD-like"/>
    <property type="match status" value="1"/>
</dbReference>
<name>A0A263BT32_9BACI</name>
<sequence length="492" mass="53589">MNVKAKIIALVIAVSLVTGTAGLALGLMISGDNQPNIPFTDGTGKTNDDEQDGNGKITEEQISEVEKIARVFQMISDRYVLEVSKDDLIEGAIQGMVDKLDDPYTSYMDEDEAAQFVESLSSSFEGIGAEVSMVNGKIKIVLPFKGSPAEKAGLKPGDQIVSIDGESVEGLSLTEAVLKIRGKKGTDVKLGIVRQGVKDPISIVVTRDTIPLITVNASSVEKNGKKVGILEITSFSANTAAEFKKELKKLEDEGITGLIIDVRGNPGGYLNAVKEMLYELIPSDKPIFQIETRDGERDQAFTTLKDKKPYPIIGLIDGRSASASEILAGALKEAGGYEIIGQNSFGKGTVQQALEVGDGSQLKMTLYKWLTPDGNWIHKTGIEPTIEVKQPEFFQTSRIFIEEKLTYDMYNDQVKSAQEMLKGLGFDPGRTDGYFSEKTVLAVKAFQEMNNLEPTGDITVATAGVLEEEIIERIRNPQYDYQLQAAIQLITK</sequence>
<dbReference type="GO" id="GO:0030288">
    <property type="term" value="C:outer membrane-bounded periplasmic space"/>
    <property type="evidence" value="ECO:0007669"/>
    <property type="project" value="TreeGrafter"/>
</dbReference>
<evidence type="ECO:0000256" key="2">
    <source>
        <dbReference type="ARBA" id="ARBA00022670"/>
    </source>
</evidence>
<reference evidence="7 8" key="2">
    <citation type="submission" date="2017-09" db="EMBL/GenBank/DDBJ databases">
        <title>Bacillus patelloidae sp. nov., isolated from the intestinal tract of a marine limpet.</title>
        <authorList>
            <person name="Liu R."/>
            <person name="Dong C."/>
            <person name="Shao Z."/>
        </authorList>
    </citation>
    <scope>NUCLEOTIDE SEQUENCE [LARGE SCALE GENOMIC DNA]</scope>
    <source>
        <strain evidence="7 8">SA5d-4</strain>
    </source>
</reference>
<evidence type="ECO:0000256" key="3">
    <source>
        <dbReference type="ARBA" id="ARBA00022801"/>
    </source>
</evidence>
<dbReference type="InterPro" id="IPR005151">
    <property type="entry name" value="Tail-specific_protease"/>
</dbReference>
<dbReference type="InterPro" id="IPR029045">
    <property type="entry name" value="ClpP/crotonase-like_dom_sf"/>
</dbReference>
<dbReference type="PANTHER" id="PTHR32060:SF29">
    <property type="entry name" value="CARBOXY-TERMINAL PROCESSING PROTEASE CTPB"/>
    <property type="match status" value="1"/>
</dbReference>
<dbReference type="GO" id="GO:0007165">
    <property type="term" value="P:signal transduction"/>
    <property type="evidence" value="ECO:0007669"/>
    <property type="project" value="TreeGrafter"/>
</dbReference>
<evidence type="ECO:0000256" key="4">
    <source>
        <dbReference type="ARBA" id="ARBA00022825"/>
    </source>
</evidence>
<dbReference type="InterPro" id="IPR001478">
    <property type="entry name" value="PDZ"/>
</dbReference>
<reference evidence="8" key="1">
    <citation type="submission" date="2017-08" db="EMBL/GenBank/DDBJ databases">
        <authorList>
            <person name="Huang Z."/>
        </authorList>
    </citation>
    <scope>NUCLEOTIDE SEQUENCE [LARGE SCALE GENOMIC DNA]</scope>
    <source>
        <strain evidence="8">SA5d-4</strain>
    </source>
</reference>
<keyword evidence="3 5" id="KW-0378">Hydrolase</keyword>
<evidence type="ECO:0000313" key="8">
    <source>
        <dbReference type="Proteomes" id="UP000217083"/>
    </source>
</evidence>
<dbReference type="SUPFAM" id="SSF52096">
    <property type="entry name" value="ClpP/crotonase"/>
    <property type="match status" value="1"/>
</dbReference>
<dbReference type="Pfam" id="PF00595">
    <property type="entry name" value="PDZ"/>
    <property type="match status" value="1"/>
</dbReference>
<organism evidence="7 8">
    <name type="scientific">Lottiidibacillus patelloidae</name>
    <dbReference type="NCBI Taxonomy" id="2670334"/>
    <lineage>
        <taxon>Bacteria</taxon>
        <taxon>Bacillati</taxon>
        <taxon>Bacillota</taxon>
        <taxon>Bacilli</taxon>
        <taxon>Bacillales</taxon>
        <taxon>Bacillaceae</taxon>
        <taxon>Lottiidibacillus</taxon>
    </lineage>
</organism>
<dbReference type="Gene3D" id="3.90.226.10">
    <property type="entry name" value="2-enoyl-CoA Hydratase, Chain A, domain 1"/>
    <property type="match status" value="1"/>
</dbReference>
<dbReference type="EMBL" id="NPIA01000006">
    <property type="protein sequence ID" value="OZM56527.1"/>
    <property type="molecule type" value="Genomic_DNA"/>
</dbReference>
<evidence type="ECO:0000256" key="1">
    <source>
        <dbReference type="ARBA" id="ARBA00009179"/>
    </source>
</evidence>